<dbReference type="Proteomes" id="UP000293952">
    <property type="component" value="Unassembled WGS sequence"/>
</dbReference>
<dbReference type="OrthoDB" id="9800053at2"/>
<dbReference type="RefSeq" id="WP_130093536.1">
    <property type="nucleotide sequence ID" value="NZ_SETE01000003.1"/>
</dbReference>
<feature type="transmembrane region" description="Helical" evidence="1">
    <location>
        <begin position="358"/>
        <end position="382"/>
    </location>
</feature>
<feature type="transmembrane region" description="Helical" evidence="1">
    <location>
        <begin position="166"/>
        <end position="187"/>
    </location>
</feature>
<feature type="transmembrane region" description="Helical" evidence="1">
    <location>
        <begin position="577"/>
        <end position="599"/>
    </location>
</feature>
<organism evidence="2 3">
    <name type="scientific">Brumimicrobium glaciale</name>
    <dbReference type="NCBI Taxonomy" id="200475"/>
    <lineage>
        <taxon>Bacteria</taxon>
        <taxon>Pseudomonadati</taxon>
        <taxon>Bacteroidota</taxon>
        <taxon>Flavobacteriia</taxon>
        <taxon>Flavobacteriales</taxon>
        <taxon>Crocinitomicaceae</taxon>
        <taxon>Brumimicrobium</taxon>
    </lineage>
</organism>
<keyword evidence="1" id="KW-0472">Membrane</keyword>
<feature type="transmembrane region" description="Helical" evidence="1">
    <location>
        <begin position="99"/>
        <end position="116"/>
    </location>
</feature>
<evidence type="ECO:0000256" key="1">
    <source>
        <dbReference type="SAM" id="Phobius"/>
    </source>
</evidence>
<gene>
    <name evidence="2" type="ORF">ERX46_09045</name>
</gene>
<keyword evidence="3" id="KW-1185">Reference proteome</keyword>
<evidence type="ECO:0000313" key="3">
    <source>
        <dbReference type="Proteomes" id="UP000293952"/>
    </source>
</evidence>
<dbReference type="InterPro" id="IPR002798">
    <property type="entry name" value="SpoIIM-like"/>
</dbReference>
<feature type="transmembrane region" description="Helical" evidence="1">
    <location>
        <begin position="222"/>
        <end position="241"/>
    </location>
</feature>
<dbReference type="AlphaFoldDB" id="A0A4Q4KLD7"/>
<accession>A0A4Q4KLD7</accession>
<comment type="caution">
    <text evidence="2">The sequence shown here is derived from an EMBL/GenBank/DDBJ whole genome shotgun (WGS) entry which is preliminary data.</text>
</comment>
<feature type="transmembrane region" description="Helical" evidence="1">
    <location>
        <begin position="292"/>
        <end position="312"/>
    </location>
</feature>
<feature type="transmembrane region" description="Helical" evidence="1">
    <location>
        <begin position="521"/>
        <end position="542"/>
    </location>
</feature>
<feature type="transmembrane region" description="Helical" evidence="1">
    <location>
        <begin position="261"/>
        <end position="280"/>
    </location>
</feature>
<keyword evidence="1" id="KW-0812">Transmembrane</keyword>
<evidence type="ECO:0000313" key="2">
    <source>
        <dbReference type="EMBL" id="RYM34095.1"/>
    </source>
</evidence>
<feature type="transmembrane region" description="Helical" evidence="1">
    <location>
        <begin position="418"/>
        <end position="439"/>
    </location>
</feature>
<dbReference type="Pfam" id="PF01944">
    <property type="entry name" value="SpoIIM"/>
    <property type="match status" value="1"/>
</dbReference>
<dbReference type="EMBL" id="SETE01000003">
    <property type="protein sequence ID" value="RYM34095.1"/>
    <property type="molecule type" value="Genomic_DNA"/>
</dbReference>
<dbReference type="PANTHER" id="PTHR35337">
    <property type="entry name" value="SLR1478 PROTEIN"/>
    <property type="match status" value="1"/>
</dbReference>
<feature type="transmembrane region" description="Helical" evidence="1">
    <location>
        <begin position="199"/>
        <end position="216"/>
    </location>
</feature>
<sequence>MKETQFINQNKNKWNKFEKHLASSSTDPEEIRELYTELNNDLSYAQTFYEKRTVRAYLNYLAQSVHRQLYKQKKEPFSAVWKAWTIELPLEIYRARKNLLFALILFVIYAAIGAFSTHQDIDFAKTILGTGYVNLTEENIAAGNPLGIYGDSSQGTMFVQITLNNIKVALLCFFGGILFSLGTHVILFNNAVMVGVFQYFFKVKGLLLTSFLTIWIHGAFEISAIVIASGAGFTLGHGLLFPGSYTRLQALQMSGMRGIRIMLSLIPIFVIAGFLESYVTRNYQVLPDWSKWMIVIFSFAMILFYYVVYPILVARKYPEKVHATPQTTAFEKVKFEPFKIRKNLEIFRESFQLYSIKFIFFWKGIMRSAVPMISALLIYQFFMHYSDLTSSYSVDWKAQLSILFGNSWSETYNGISDTLISILWILPIVFIALSLFFSFYSKEEIFKMPSFVSYVSKRFLKMLLAVLPLYFLMIVLPFYILIPMIFLFPFFILGLPSAGLEEKSSIKSVFKLASQKWSASLIILIVLSLTTFFFAQPFAFVISGMGDLLDWFTDFLLPIFAEISSDPIVWVNVIRQIVYVLFMILLLPLFFIAFTLLFYSAKEENEALGLKSEFQKFGKRSRIKETIVDFE</sequence>
<name>A0A4Q4KLD7_9FLAO</name>
<reference evidence="2 3" key="1">
    <citation type="submission" date="2019-02" db="EMBL/GenBank/DDBJ databases">
        <title>Genome sequence of the sea-ice species Brumimicrobium glaciale.</title>
        <authorList>
            <person name="Bowman J.P."/>
        </authorList>
    </citation>
    <scope>NUCLEOTIDE SEQUENCE [LARGE SCALE GENOMIC DNA]</scope>
    <source>
        <strain evidence="2 3">IC156</strain>
    </source>
</reference>
<dbReference type="PANTHER" id="PTHR35337:SF1">
    <property type="entry name" value="SLR1478 PROTEIN"/>
    <property type="match status" value="1"/>
</dbReference>
<protein>
    <submittedName>
        <fullName evidence="2">Stage II sporulation protein M</fullName>
    </submittedName>
</protein>
<proteinExistence type="predicted"/>
<keyword evidence="1" id="KW-1133">Transmembrane helix</keyword>